<evidence type="ECO:0000313" key="2">
    <source>
        <dbReference type="EMBL" id="GMH61836.1"/>
    </source>
</evidence>
<gene>
    <name evidence="2" type="ORF">TrLO_g9122</name>
</gene>
<dbReference type="GO" id="GO:0016702">
    <property type="term" value="F:oxidoreductase activity, acting on single donors with incorporation of molecular oxygen, incorporation of two atoms of oxygen"/>
    <property type="evidence" value="ECO:0007669"/>
    <property type="project" value="InterPro"/>
</dbReference>
<feature type="signal peptide" evidence="1">
    <location>
        <begin position="1"/>
        <end position="17"/>
    </location>
</feature>
<accession>A0A9W6ZXW7</accession>
<dbReference type="InterPro" id="IPR015889">
    <property type="entry name" value="Intradiol_dOase_core"/>
</dbReference>
<evidence type="ECO:0000256" key="1">
    <source>
        <dbReference type="SAM" id="SignalP"/>
    </source>
</evidence>
<feature type="chain" id="PRO_5040825867" evidence="1">
    <location>
        <begin position="18"/>
        <end position="245"/>
    </location>
</feature>
<proteinExistence type="predicted"/>
<reference evidence="3" key="1">
    <citation type="journal article" date="2023" name="Commun. Biol.">
        <title>Genome analysis of Parmales, the sister group of diatoms, reveals the evolutionary specialization of diatoms from phago-mixotrophs to photoautotrophs.</title>
        <authorList>
            <person name="Ban H."/>
            <person name="Sato S."/>
            <person name="Yoshikawa S."/>
            <person name="Yamada K."/>
            <person name="Nakamura Y."/>
            <person name="Ichinomiya M."/>
            <person name="Sato N."/>
            <person name="Blanc-Mathieu R."/>
            <person name="Endo H."/>
            <person name="Kuwata A."/>
            <person name="Ogata H."/>
        </authorList>
    </citation>
    <scope>NUCLEOTIDE SEQUENCE [LARGE SCALE GENOMIC DNA]</scope>
    <source>
        <strain evidence="3">NIES 3700</strain>
    </source>
</reference>
<dbReference type="PANTHER" id="PTHR33711:SF10">
    <property type="entry name" value="INTRADIOL RING-CLEAVAGE DIOXYGENASES DOMAIN-CONTAINING PROTEIN"/>
    <property type="match status" value="1"/>
</dbReference>
<organism evidence="2 3">
    <name type="scientific">Triparma laevis f. longispina</name>
    <dbReference type="NCBI Taxonomy" id="1714387"/>
    <lineage>
        <taxon>Eukaryota</taxon>
        <taxon>Sar</taxon>
        <taxon>Stramenopiles</taxon>
        <taxon>Ochrophyta</taxon>
        <taxon>Bolidophyceae</taxon>
        <taxon>Parmales</taxon>
        <taxon>Triparmaceae</taxon>
        <taxon>Triparma</taxon>
    </lineage>
</organism>
<name>A0A9W6ZXW7_9STRA</name>
<keyword evidence="1" id="KW-0732">Signal</keyword>
<evidence type="ECO:0000313" key="3">
    <source>
        <dbReference type="Proteomes" id="UP001165122"/>
    </source>
</evidence>
<dbReference type="Gene3D" id="2.60.130.10">
    <property type="entry name" value="Aromatic compound dioxygenase"/>
    <property type="match status" value="1"/>
</dbReference>
<dbReference type="EMBL" id="BRXW01000512">
    <property type="protein sequence ID" value="GMH61836.1"/>
    <property type="molecule type" value="Genomic_DNA"/>
</dbReference>
<dbReference type="SUPFAM" id="SSF49482">
    <property type="entry name" value="Aromatic compound dioxygenase"/>
    <property type="match status" value="1"/>
</dbReference>
<comment type="caution">
    <text evidence="2">The sequence shown here is derived from an EMBL/GenBank/DDBJ whole genome shotgun (WGS) entry which is preliminary data.</text>
</comment>
<dbReference type="InterPro" id="IPR050770">
    <property type="entry name" value="Intradiol_RC_Dioxygenase"/>
</dbReference>
<protein>
    <submittedName>
        <fullName evidence="2">Uncharacterized protein</fullName>
    </submittedName>
</protein>
<keyword evidence="3" id="KW-1185">Reference proteome</keyword>
<dbReference type="AlphaFoldDB" id="A0A9W6ZXW7"/>
<dbReference type="OrthoDB" id="45055at2759"/>
<dbReference type="GO" id="GO:0008199">
    <property type="term" value="F:ferric iron binding"/>
    <property type="evidence" value="ECO:0007669"/>
    <property type="project" value="InterPro"/>
</dbReference>
<dbReference type="Proteomes" id="UP001165122">
    <property type="component" value="Unassembled WGS sequence"/>
</dbReference>
<sequence>MKHFFPLLLSLPLLITSEPCSLTPSVSTLQSYLPSSPKLKSGEPLCAGTYGNTRDAVGSFRREEREGTEGITFDVTIVSSSCSRISTASTEIWHATPSGSYSPLTGEDIDCRGTYDGGSFSVNTLLPGSYGLLCGLGPGGVDFPPYGPKTFHFRVSAPGYKTLVTEVEVDGEGWIDWRGPSLVLGGKETTPLNSNIKLVLEPSAPEHEIEDETSCSYLSLLNPYTFFTEPLAGCSGWAVFKFFDM</sequence>
<dbReference type="PANTHER" id="PTHR33711">
    <property type="entry name" value="DIOXYGENASE, PUTATIVE (AFU_ORTHOLOGUE AFUA_2G02910)-RELATED"/>
    <property type="match status" value="1"/>
</dbReference>